<organism evidence="15 16">
    <name type="scientific">Actinidia rufa</name>
    <dbReference type="NCBI Taxonomy" id="165716"/>
    <lineage>
        <taxon>Eukaryota</taxon>
        <taxon>Viridiplantae</taxon>
        <taxon>Streptophyta</taxon>
        <taxon>Embryophyta</taxon>
        <taxon>Tracheophyta</taxon>
        <taxon>Spermatophyta</taxon>
        <taxon>Magnoliopsida</taxon>
        <taxon>eudicotyledons</taxon>
        <taxon>Gunneridae</taxon>
        <taxon>Pentapetalae</taxon>
        <taxon>asterids</taxon>
        <taxon>Ericales</taxon>
        <taxon>Actinidiaceae</taxon>
        <taxon>Actinidia</taxon>
    </lineage>
</organism>
<dbReference type="EC" id="1.1.1.234" evidence="7"/>
<dbReference type="InterPro" id="IPR001509">
    <property type="entry name" value="Epimerase_deHydtase"/>
</dbReference>
<evidence type="ECO:0000256" key="7">
    <source>
        <dbReference type="ARBA" id="ARBA00039055"/>
    </source>
</evidence>
<comment type="catalytic activity">
    <reaction evidence="12">
        <text>(2S)-flavan-4-ol + NADP(+) = (2S)-flavanone + NADPH + H(+)</text>
        <dbReference type="Rhea" id="RHEA:11228"/>
        <dbReference type="ChEBI" id="CHEBI:15378"/>
        <dbReference type="ChEBI" id="CHEBI:15605"/>
        <dbReference type="ChEBI" id="CHEBI:15606"/>
        <dbReference type="ChEBI" id="CHEBI:57783"/>
        <dbReference type="ChEBI" id="CHEBI:58349"/>
        <dbReference type="EC" id="1.1.1.234"/>
    </reaction>
</comment>
<evidence type="ECO:0000256" key="3">
    <source>
        <dbReference type="ARBA" id="ARBA00023002"/>
    </source>
</evidence>
<evidence type="ECO:0000256" key="13">
    <source>
        <dbReference type="ARBA" id="ARBA00049132"/>
    </source>
</evidence>
<feature type="domain" description="NAD-dependent epimerase/dehydratase" evidence="14">
    <location>
        <begin position="15"/>
        <end position="208"/>
    </location>
</feature>
<dbReference type="EC" id="1.1.1.219" evidence="8"/>
<dbReference type="FunFam" id="3.40.50.720:FF:000085">
    <property type="entry name" value="Dihydroflavonol reductase"/>
    <property type="match status" value="1"/>
</dbReference>
<dbReference type="OrthoDB" id="2735536at2759"/>
<proteinExistence type="inferred from homology"/>
<name>A0A7J0GHX1_9ERIC</name>
<dbReference type="GO" id="GO:0045552">
    <property type="term" value="F:dihydroflavanol 4-reductase activity"/>
    <property type="evidence" value="ECO:0007669"/>
    <property type="project" value="UniProtKB-EC"/>
</dbReference>
<comment type="similarity">
    <text evidence="5">Belongs to the NAD(P)-dependent epimerase/dehydratase family. Dihydroflavonol-4-reductase subfamily.</text>
</comment>
<evidence type="ECO:0000256" key="9">
    <source>
        <dbReference type="ARBA" id="ARBA00039963"/>
    </source>
</evidence>
<evidence type="ECO:0000256" key="12">
    <source>
        <dbReference type="ARBA" id="ARBA00048870"/>
    </source>
</evidence>
<comment type="pathway">
    <text evidence="1">Pigment biosynthesis; anthocyanin biosynthesis.</text>
</comment>
<protein>
    <recommendedName>
        <fullName evidence="9">Dihydroflavonol 4-reductase</fullName>
        <ecNumber evidence="8">1.1.1.219</ecNumber>
        <ecNumber evidence="7">1.1.1.234</ecNumber>
    </recommendedName>
    <alternativeName>
        <fullName evidence="11">Dihydrokaempferol 4-reductase</fullName>
    </alternativeName>
    <alternativeName>
        <fullName evidence="10">Flavanone 4-reductase</fullName>
    </alternativeName>
</protein>
<evidence type="ECO:0000259" key="14">
    <source>
        <dbReference type="Pfam" id="PF01370"/>
    </source>
</evidence>
<dbReference type="PANTHER" id="PTHR10366">
    <property type="entry name" value="NAD DEPENDENT EPIMERASE/DEHYDRATASE"/>
    <property type="match status" value="1"/>
</dbReference>
<dbReference type="InterPro" id="IPR050425">
    <property type="entry name" value="NAD(P)_dehydrat-like"/>
</dbReference>
<dbReference type="AlphaFoldDB" id="A0A7J0GHX1"/>
<evidence type="ECO:0000256" key="2">
    <source>
        <dbReference type="ARBA" id="ARBA00022857"/>
    </source>
</evidence>
<evidence type="ECO:0000256" key="6">
    <source>
        <dbReference type="ARBA" id="ARBA00037100"/>
    </source>
</evidence>
<keyword evidence="3" id="KW-0560">Oxidoreductase</keyword>
<sequence length="292" mass="32657">MSKVKHLLDLPNAGTHLSLWKADLTEEGSFDDAIHGCAGVFHVATPMEFISVMDPESEVIKPTVNGVLNIMRSCSKAKTVKRVIYTSTTGTIAIQQHPQSEYDESFWTDVDFCKAQKMTGWMYFVAKTMAEKAAWEFAKEIGLDLVTIQPSIVLGPFITPSRPTSIEISIALITRNAALYPMLTQARAVHLDDLCNAHIYLLEYPQANGRYICSSHCFTIFDIAKWLSQKYPECDIPTKFEGVDESLKPIPCSSKKLVDLGFKFKYNSDECHVGVLFSEAIESCRQKGLMPL</sequence>
<dbReference type="CDD" id="cd08958">
    <property type="entry name" value="FR_SDR_e"/>
    <property type="match status" value="1"/>
</dbReference>
<comment type="function">
    <text evidence="6">Bifunctional enzyme involved in flavonoid metabolism.</text>
</comment>
<dbReference type="SUPFAM" id="SSF51735">
    <property type="entry name" value="NAD(P)-binding Rossmann-fold domains"/>
    <property type="match status" value="1"/>
</dbReference>
<comment type="caution">
    <text evidence="15">The sequence shown here is derived from an EMBL/GenBank/DDBJ whole genome shotgun (WGS) entry which is preliminary data.</text>
</comment>
<evidence type="ECO:0000256" key="5">
    <source>
        <dbReference type="ARBA" id="ARBA00023445"/>
    </source>
</evidence>
<dbReference type="GO" id="GO:0009718">
    <property type="term" value="P:anthocyanin-containing compound biosynthetic process"/>
    <property type="evidence" value="ECO:0007669"/>
    <property type="project" value="TreeGrafter"/>
</dbReference>
<dbReference type="Proteomes" id="UP000585474">
    <property type="component" value="Unassembled WGS sequence"/>
</dbReference>
<evidence type="ECO:0000313" key="16">
    <source>
        <dbReference type="Proteomes" id="UP000585474"/>
    </source>
</evidence>
<gene>
    <name evidence="15" type="ORF">Acr_21g0009410</name>
</gene>
<dbReference type="Gene3D" id="3.40.50.720">
    <property type="entry name" value="NAD(P)-binding Rossmann-like Domain"/>
    <property type="match status" value="1"/>
</dbReference>
<reference evidence="15 16" key="1">
    <citation type="submission" date="2019-07" db="EMBL/GenBank/DDBJ databases">
        <title>De Novo Assembly of kiwifruit Actinidia rufa.</title>
        <authorList>
            <person name="Sugita-Konishi S."/>
            <person name="Sato K."/>
            <person name="Mori E."/>
            <person name="Abe Y."/>
            <person name="Kisaki G."/>
            <person name="Hamano K."/>
            <person name="Suezawa K."/>
            <person name="Otani M."/>
            <person name="Fukuda T."/>
            <person name="Manabe T."/>
            <person name="Gomi K."/>
            <person name="Tabuchi M."/>
            <person name="Akimitsu K."/>
            <person name="Kataoka I."/>
        </authorList>
    </citation>
    <scope>NUCLEOTIDE SEQUENCE [LARGE SCALE GENOMIC DNA]</scope>
    <source>
        <strain evidence="16">cv. Fuchu</strain>
    </source>
</reference>
<evidence type="ECO:0000256" key="11">
    <source>
        <dbReference type="ARBA" id="ARBA00042831"/>
    </source>
</evidence>
<dbReference type="Pfam" id="PF01370">
    <property type="entry name" value="Epimerase"/>
    <property type="match status" value="1"/>
</dbReference>
<dbReference type="GO" id="GO:0047890">
    <property type="term" value="F:flavanone 4-reductase activity"/>
    <property type="evidence" value="ECO:0007669"/>
    <property type="project" value="UniProtKB-EC"/>
</dbReference>
<keyword evidence="4" id="KW-0284">Flavonoid biosynthesis</keyword>
<evidence type="ECO:0000256" key="8">
    <source>
        <dbReference type="ARBA" id="ARBA00039057"/>
    </source>
</evidence>
<evidence type="ECO:0000256" key="4">
    <source>
        <dbReference type="ARBA" id="ARBA00023241"/>
    </source>
</evidence>
<dbReference type="PANTHER" id="PTHR10366:SF713">
    <property type="entry name" value="NAD-DEPENDENT EPIMERASE_DEHYDRATASE DOMAIN-CONTAINING PROTEIN"/>
    <property type="match status" value="1"/>
</dbReference>
<accession>A0A7J0GHX1</accession>
<dbReference type="InterPro" id="IPR036291">
    <property type="entry name" value="NAD(P)-bd_dom_sf"/>
</dbReference>
<comment type="catalytic activity">
    <reaction evidence="13">
        <text>a (2R,3S,4S)-leucoanthocyanidin + NADP(+) = a (2R,3R)-dihydroflavonol + NADPH + H(+)</text>
        <dbReference type="Rhea" id="RHEA:54444"/>
        <dbReference type="ChEBI" id="CHEBI:15378"/>
        <dbReference type="ChEBI" id="CHEBI:57783"/>
        <dbReference type="ChEBI" id="CHEBI:58349"/>
        <dbReference type="ChEBI" id="CHEBI:138176"/>
        <dbReference type="ChEBI" id="CHEBI:138188"/>
        <dbReference type="EC" id="1.1.1.219"/>
    </reaction>
</comment>
<keyword evidence="2" id="KW-0521">NADP</keyword>
<evidence type="ECO:0000256" key="10">
    <source>
        <dbReference type="ARBA" id="ARBA00042087"/>
    </source>
</evidence>
<dbReference type="EMBL" id="BJWL01000021">
    <property type="protein sequence ID" value="GFZ10342.1"/>
    <property type="molecule type" value="Genomic_DNA"/>
</dbReference>
<evidence type="ECO:0000256" key="1">
    <source>
        <dbReference type="ARBA" id="ARBA00004935"/>
    </source>
</evidence>
<keyword evidence="16" id="KW-1185">Reference proteome</keyword>
<evidence type="ECO:0000313" key="15">
    <source>
        <dbReference type="EMBL" id="GFZ10342.1"/>
    </source>
</evidence>